<proteinExistence type="inferred from homology"/>
<comment type="cofactor">
    <cofactor evidence="1">
        <name>Mg(2+)</name>
        <dbReference type="ChEBI" id="CHEBI:18420"/>
    </cofactor>
</comment>
<dbReference type="EMBL" id="CACSLK010027792">
    <property type="protein sequence ID" value="CAA0829964.1"/>
    <property type="molecule type" value="Genomic_DNA"/>
</dbReference>
<evidence type="ECO:0000256" key="1">
    <source>
        <dbReference type="ARBA" id="ARBA00001946"/>
    </source>
</evidence>
<dbReference type="GO" id="GO:0045337">
    <property type="term" value="P:farnesyl diphosphate biosynthetic process"/>
    <property type="evidence" value="ECO:0007669"/>
    <property type="project" value="TreeGrafter"/>
</dbReference>
<reference evidence="6" key="1">
    <citation type="submission" date="2019-12" db="EMBL/GenBank/DDBJ databases">
        <authorList>
            <person name="Scholes J."/>
        </authorList>
    </citation>
    <scope>NUCLEOTIDE SEQUENCE</scope>
</reference>
<dbReference type="Gene3D" id="1.10.600.10">
    <property type="entry name" value="Farnesyl Diphosphate Synthase"/>
    <property type="match status" value="1"/>
</dbReference>
<dbReference type="GO" id="GO:0004337">
    <property type="term" value="F:(2E,6E)-farnesyl diphosphate synthase activity"/>
    <property type="evidence" value="ECO:0007669"/>
    <property type="project" value="TreeGrafter"/>
</dbReference>
<keyword evidence="3" id="KW-0808">Transferase</keyword>
<dbReference type="AlphaFoldDB" id="A0A9N7NDY2"/>
<evidence type="ECO:0000313" key="7">
    <source>
        <dbReference type="Proteomes" id="UP001153555"/>
    </source>
</evidence>
<evidence type="ECO:0000256" key="3">
    <source>
        <dbReference type="ARBA" id="ARBA00022679"/>
    </source>
</evidence>
<comment type="similarity">
    <text evidence="2">Belongs to the FPP/GGPP synthase family.</text>
</comment>
<sequence length="180" mass="20665">MPKVSDWVLRKETRSSRGREAEWLPYKGLGLRLGEVVRFRSEVSLVGLAEGRKWSVRSKIGNGGHGYDEDDYLDCFGEPEKIGKIGTNIEDFKCSSLVVEALELCNEEQKKIQYEHYGKDNPADVSKIKALYHELNLQGIFFEYEAKSYDRLMSSIKAIPRKPVQAVLKSFLAKIYKRKK</sequence>
<dbReference type="SUPFAM" id="SSF48576">
    <property type="entry name" value="Terpenoid synthases"/>
    <property type="match status" value="1"/>
</dbReference>
<evidence type="ECO:0000256" key="4">
    <source>
        <dbReference type="ARBA" id="ARBA00022723"/>
    </source>
</evidence>
<dbReference type="InterPro" id="IPR039702">
    <property type="entry name" value="FPS1-like"/>
</dbReference>
<dbReference type="GO" id="GO:0004161">
    <property type="term" value="F:dimethylallyltranstransferase activity"/>
    <property type="evidence" value="ECO:0007669"/>
    <property type="project" value="TreeGrafter"/>
</dbReference>
<dbReference type="PANTHER" id="PTHR11525:SF0">
    <property type="entry name" value="FARNESYL PYROPHOSPHATE SYNTHASE"/>
    <property type="match status" value="1"/>
</dbReference>
<dbReference type="Proteomes" id="UP001153555">
    <property type="component" value="Unassembled WGS sequence"/>
</dbReference>
<dbReference type="InterPro" id="IPR000092">
    <property type="entry name" value="Polyprenyl_synt"/>
</dbReference>
<comment type="caution">
    <text evidence="6">The sequence shown here is derived from an EMBL/GenBank/DDBJ whole genome shotgun (WGS) entry which is preliminary data.</text>
</comment>
<name>A0A9N7NDY2_STRHE</name>
<gene>
    <name evidence="6" type="ORF">SHERM_02168</name>
</gene>
<organism evidence="6 7">
    <name type="scientific">Striga hermonthica</name>
    <name type="common">Purple witchweed</name>
    <name type="synonym">Buchnera hermonthica</name>
    <dbReference type="NCBI Taxonomy" id="68872"/>
    <lineage>
        <taxon>Eukaryota</taxon>
        <taxon>Viridiplantae</taxon>
        <taxon>Streptophyta</taxon>
        <taxon>Embryophyta</taxon>
        <taxon>Tracheophyta</taxon>
        <taxon>Spermatophyta</taxon>
        <taxon>Magnoliopsida</taxon>
        <taxon>eudicotyledons</taxon>
        <taxon>Gunneridae</taxon>
        <taxon>Pentapetalae</taxon>
        <taxon>asterids</taxon>
        <taxon>lamiids</taxon>
        <taxon>Lamiales</taxon>
        <taxon>Orobanchaceae</taxon>
        <taxon>Buchnereae</taxon>
        <taxon>Striga</taxon>
    </lineage>
</organism>
<keyword evidence="5" id="KW-0460">Magnesium</keyword>
<dbReference type="GO" id="GO:0046872">
    <property type="term" value="F:metal ion binding"/>
    <property type="evidence" value="ECO:0007669"/>
    <property type="project" value="UniProtKB-KW"/>
</dbReference>
<dbReference type="GO" id="GO:0005737">
    <property type="term" value="C:cytoplasm"/>
    <property type="evidence" value="ECO:0007669"/>
    <property type="project" value="TreeGrafter"/>
</dbReference>
<keyword evidence="4" id="KW-0479">Metal-binding</keyword>
<dbReference type="OrthoDB" id="1503616at2759"/>
<dbReference type="PANTHER" id="PTHR11525">
    <property type="entry name" value="FARNESYL-PYROPHOSPHATE SYNTHETASE"/>
    <property type="match status" value="1"/>
</dbReference>
<evidence type="ECO:0000256" key="2">
    <source>
        <dbReference type="ARBA" id="ARBA00006706"/>
    </source>
</evidence>
<evidence type="ECO:0000313" key="6">
    <source>
        <dbReference type="EMBL" id="CAA0829964.1"/>
    </source>
</evidence>
<protein>
    <submittedName>
        <fullName evidence="6">Farnesyl pyrophosphate synthase 2</fullName>
    </submittedName>
</protein>
<keyword evidence="7" id="KW-1185">Reference proteome</keyword>
<dbReference type="Pfam" id="PF00348">
    <property type="entry name" value="polyprenyl_synt"/>
    <property type="match status" value="1"/>
</dbReference>
<evidence type="ECO:0000256" key="5">
    <source>
        <dbReference type="ARBA" id="ARBA00022842"/>
    </source>
</evidence>
<dbReference type="InterPro" id="IPR008949">
    <property type="entry name" value="Isoprenoid_synthase_dom_sf"/>
</dbReference>
<accession>A0A9N7NDY2</accession>